<dbReference type="InterPro" id="IPR000182">
    <property type="entry name" value="GNAT_dom"/>
</dbReference>
<dbReference type="RefSeq" id="WP_123420404.1">
    <property type="nucleotide sequence ID" value="NZ_RJUL01000001.1"/>
</dbReference>
<sequence>MTLKPRLSATQLAAFFDRLEPLASRAGHVTILLQSETELSLLWQLCLALQQHPQLPPWRLYVAGGDEALLTHPYLEPLVAGGQLLAGEPEPDGGLLLLVSDGALAAAPHLAMSMQYGNLWQAPHLDSPSARWRQAQAPAPWQPLIDDYRQLLTCSDFTLPTGASERLDGLAKQWPGGMLCLALEPATTNLHQLRAGTIHQRPLNLDALAQQQSAQGGGIAIIPVDDSHSLFLTCRGVALDAAGFEALCRSLDGPALASAASLLAVAKASPQALSQCDQLPQWLALAHHDPAFLQALPEPCLRPPEPWNETRFEAWRQALLRTWHQYLPLAQNAEALFRFSALFELTGQWGLLRDALSWVDHWFEPQADWLAILAGCEAATGNLAQACQVQSQALSLAPSNRPLAEALSQYQQRLAGQRQLAPACTDPEAPLRLEPLGPQHNEVFAWQYRDPQIAIMSGLPPAPQGSAAPADWPAEHHDSPGKRNFALMHRQLGFVGVVAYELRGQSAYVSYWLGTDFQGLGLSAPALALLAEQARHQGAKVLFTSVYTHNRRSLRTLEKGQFQQLPITPSEQEAMYYFAKQMDGQAPLAPERLQAMLRELCQTLGSPLPDDQRLTG</sequence>
<dbReference type="AlphaFoldDB" id="A0A3N1PRC9"/>
<comment type="caution">
    <text evidence="2">The sequence shown here is derived from an EMBL/GenBank/DDBJ whole genome shotgun (WGS) entry which is preliminary data.</text>
</comment>
<evidence type="ECO:0000313" key="2">
    <source>
        <dbReference type="EMBL" id="ROQ30568.1"/>
    </source>
</evidence>
<accession>A0A3N1PRC9</accession>
<reference evidence="2 3" key="1">
    <citation type="submission" date="2018-11" db="EMBL/GenBank/DDBJ databases">
        <title>Genomic Encyclopedia of Type Strains, Phase IV (KMG-IV): sequencing the most valuable type-strain genomes for metagenomic binning, comparative biology and taxonomic classification.</title>
        <authorList>
            <person name="Goeker M."/>
        </authorList>
    </citation>
    <scope>NUCLEOTIDE SEQUENCE [LARGE SCALE GENOMIC DNA]</scope>
    <source>
        <strain evidence="2 3">DSM 21945</strain>
    </source>
</reference>
<evidence type="ECO:0000259" key="1">
    <source>
        <dbReference type="PROSITE" id="PS51186"/>
    </source>
</evidence>
<gene>
    <name evidence="2" type="ORF">EDC28_101254</name>
</gene>
<name>A0A3N1PRC9_9GAMM</name>
<feature type="domain" description="N-acetyltransferase" evidence="1">
    <location>
        <begin position="423"/>
        <end position="583"/>
    </location>
</feature>
<keyword evidence="2" id="KW-0808">Transferase</keyword>
<evidence type="ECO:0000313" key="3">
    <source>
        <dbReference type="Proteomes" id="UP000268033"/>
    </source>
</evidence>
<protein>
    <submittedName>
        <fullName evidence="2">RimJ/RimL family protein N-acetyltransferase</fullName>
    </submittedName>
</protein>
<dbReference type="InterPro" id="IPR016181">
    <property type="entry name" value="Acyl_CoA_acyltransferase"/>
</dbReference>
<dbReference type="SUPFAM" id="SSF55729">
    <property type="entry name" value="Acyl-CoA N-acyltransferases (Nat)"/>
    <property type="match status" value="1"/>
</dbReference>
<proteinExistence type="predicted"/>
<dbReference type="EMBL" id="RJUL01000001">
    <property type="protein sequence ID" value="ROQ30568.1"/>
    <property type="molecule type" value="Genomic_DNA"/>
</dbReference>
<dbReference type="Proteomes" id="UP000268033">
    <property type="component" value="Unassembled WGS sequence"/>
</dbReference>
<dbReference type="STRING" id="584787.GCA_001247655_01847"/>
<keyword evidence="3" id="KW-1185">Reference proteome</keyword>
<dbReference type="GO" id="GO:0016747">
    <property type="term" value="F:acyltransferase activity, transferring groups other than amino-acyl groups"/>
    <property type="evidence" value="ECO:0007669"/>
    <property type="project" value="InterPro"/>
</dbReference>
<organism evidence="2 3">
    <name type="scientific">Gallaecimonas pentaromativorans</name>
    <dbReference type="NCBI Taxonomy" id="584787"/>
    <lineage>
        <taxon>Bacteria</taxon>
        <taxon>Pseudomonadati</taxon>
        <taxon>Pseudomonadota</taxon>
        <taxon>Gammaproteobacteria</taxon>
        <taxon>Enterobacterales</taxon>
        <taxon>Gallaecimonadaceae</taxon>
        <taxon>Gallaecimonas</taxon>
    </lineage>
</organism>
<dbReference type="Gene3D" id="3.40.630.30">
    <property type="match status" value="1"/>
</dbReference>
<dbReference type="Pfam" id="PF13302">
    <property type="entry name" value="Acetyltransf_3"/>
    <property type="match status" value="1"/>
</dbReference>
<dbReference type="PROSITE" id="PS51186">
    <property type="entry name" value="GNAT"/>
    <property type="match status" value="1"/>
</dbReference>